<reference evidence="11 12" key="1">
    <citation type="submission" date="2020-02" db="EMBL/GenBank/DDBJ databases">
        <title>Comparative genomics of sulfur disproportionating microorganisms.</title>
        <authorList>
            <person name="Ward L.M."/>
            <person name="Bertran E."/>
            <person name="Johnston D.T."/>
        </authorList>
    </citation>
    <scope>NUCLEOTIDE SEQUENCE [LARGE SCALE GENOMIC DNA]</scope>
    <source>
        <strain evidence="11 12">DSM 3696</strain>
    </source>
</reference>
<evidence type="ECO:0000256" key="8">
    <source>
        <dbReference type="ARBA" id="ARBA00060041"/>
    </source>
</evidence>
<organism evidence="11 12">
    <name type="scientific">Desulfolutivibrio sulfodismutans</name>
    <dbReference type="NCBI Taxonomy" id="63561"/>
    <lineage>
        <taxon>Bacteria</taxon>
        <taxon>Pseudomonadati</taxon>
        <taxon>Thermodesulfobacteriota</taxon>
        <taxon>Desulfovibrionia</taxon>
        <taxon>Desulfovibrionales</taxon>
        <taxon>Desulfovibrionaceae</taxon>
        <taxon>Desulfolutivibrio</taxon>
    </lineage>
</organism>
<feature type="transmembrane region" description="Helical" evidence="10">
    <location>
        <begin position="214"/>
        <end position="234"/>
    </location>
</feature>
<evidence type="ECO:0000256" key="7">
    <source>
        <dbReference type="ARBA" id="ARBA00023136"/>
    </source>
</evidence>
<dbReference type="InterPro" id="IPR004268">
    <property type="entry name" value="MurJ"/>
</dbReference>
<feature type="transmembrane region" description="Helical" evidence="10">
    <location>
        <begin position="300"/>
        <end position="317"/>
    </location>
</feature>
<evidence type="ECO:0008006" key="13">
    <source>
        <dbReference type="Google" id="ProtNLM"/>
    </source>
</evidence>
<feature type="transmembrane region" description="Helical" evidence="10">
    <location>
        <begin position="187"/>
        <end position="208"/>
    </location>
</feature>
<dbReference type="InterPro" id="IPR051050">
    <property type="entry name" value="Lipid_II_flippase_MurJ/MviN"/>
</dbReference>
<dbReference type="RefSeq" id="WP_163301412.1">
    <property type="nucleotide sequence ID" value="NZ_JAAGRQ010000018.1"/>
</dbReference>
<gene>
    <name evidence="11" type="ORF">G3N56_06315</name>
</gene>
<evidence type="ECO:0000256" key="1">
    <source>
        <dbReference type="ARBA" id="ARBA00004651"/>
    </source>
</evidence>
<evidence type="ECO:0000313" key="11">
    <source>
        <dbReference type="EMBL" id="NDY56356.1"/>
    </source>
</evidence>
<feature type="transmembrane region" description="Helical" evidence="10">
    <location>
        <begin position="337"/>
        <end position="362"/>
    </location>
</feature>
<evidence type="ECO:0000256" key="5">
    <source>
        <dbReference type="ARBA" id="ARBA00022984"/>
    </source>
</evidence>
<name>A0A7K3NJG7_9BACT</name>
<dbReference type="GO" id="GO:0008360">
    <property type="term" value="P:regulation of cell shape"/>
    <property type="evidence" value="ECO:0007669"/>
    <property type="project" value="UniProtKB-KW"/>
</dbReference>
<feature type="transmembrane region" description="Helical" evidence="10">
    <location>
        <begin position="437"/>
        <end position="457"/>
    </location>
</feature>
<feature type="transmembrane region" description="Helical" evidence="10">
    <location>
        <begin position="501"/>
        <end position="521"/>
    </location>
</feature>
<accession>A0A7K3NJG7</accession>
<keyword evidence="6 10" id="KW-1133">Transmembrane helix</keyword>
<keyword evidence="12" id="KW-1185">Reference proteome</keyword>
<dbReference type="GO" id="GO:0005886">
    <property type="term" value="C:plasma membrane"/>
    <property type="evidence" value="ECO:0007669"/>
    <property type="project" value="UniProtKB-SubCell"/>
</dbReference>
<dbReference type="Pfam" id="PF03023">
    <property type="entry name" value="MurJ"/>
    <property type="match status" value="1"/>
</dbReference>
<evidence type="ECO:0000313" key="12">
    <source>
        <dbReference type="Proteomes" id="UP000469724"/>
    </source>
</evidence>
<evidence type="ECO:0000256" key="6">
    <source>
        <dbReference type="ARBA" id="ARBA00022989"/>
    </source>
</evidence>
<feature type="transmembrane region" description="Helical" evidence="10">
    <location>
        <begin position="115"/>
        <end position="137"/>
    </location>
</feature>
<comment type="function">
    <text evidence="8">Involved in peptidoglycan biosynthesis. Transports lipid-linked peptidoglycan precursors from the inner to the outer leaflet of the cytoplasmic membrane.</text>
</comment>
<evidence type="ECO:0000256" key="10">
    <source>
        <dbReference type="SAM" id="Phobius"/>
    </source>
</evidence>
<keyword evidence="4" id="KW-0133">Cell shape</keyword>
<dbReference type="Proteomes" id="UP000469724">
    <property type="component" value="Unassembled WGS sequence"/>
</dbReference>
<proteinExistence type="inferred from homology"/>
<dbReference type="PANTHER" id="PTHR47019:SF1">
    <property type="entry name" value="LIPID II FLIPPASE MURJ"/>
    <property type="match status" value="1"/>
</dbReference>
<comment type="subcellular location">
    <subcellularLocation>
        <location evidence="1">Cell membrane</location>
        <topology evidence="1">Multi-pass membrane protein</topology>
    </subcellularLocation>
</comment>
<dbReference type="AlphaFoldDB" id="A0A7K3NJG7"/>
<feature type="transmembrane region" description="Helical" evidence="10">
    <location>
        <begin position="409"/>
        <end position="431"/>
    </location>
</feature>
<comment type="similarity">
    <text evidence="9">Belongs to the MurJ/MviN family.</text>
</comment>
<feature type="transmembrane region" description="Helical" evidence="10">
    <location>
        <begin position="255"/>
        <end position="275"/>
    </location>
</feature>
<feature type="transmembrane region" description="Helical" evidence="10">
    <location>
        <begin position="162"/>
        <end position="180"/>
    </location>
</feature>
<feature type="transmembrane region" description="Helical" evidence="10">
    <location>
        <begin position="78"/>
        <end position="103"/>
    </location>
</feature>
<dbReference type="PANTHER" id="PTHR47019">
    <property type="entry name" value="LIPID II FLIPPASE MURJ"/>
    <property type="match status" value="1"/>
</dbReference>
<feature type="transmembrane region" description="Helical" evidence="10">
    <location>
        <begin position="382"/>
        <end position="402"/>
    </location>
</feature>
<keyword evidence="7 10" id="KW-0472">Membrane</keyword>
<keyword evidence="5" id="KW-0573">Peptidoglycan synthesis</keyword>
<protein>
    <recommendedName>
        <fullName evidence="13">Murein biosynthesis integral membrane protein MurJ</fullName>
    </recommendedName>
</protein>
<keyword evidence="3 10" id="KW-0812">Transmembrane</keyword>
<comment type="caution">
    <text evidence="11">The sequence shown here is derived from an EMBL/GenBank/DDBJ whole genome shotgun (WGS) entry which is preliminary data.</text>
</comment>
<keyword evidence="2" id="KW-1003">Cell membrane</keyword>
<sequence length="542" mass="58645">MALPPRGIRGSSTRQALRRPFGRERHAMSQEVMDGIRRSTLIIVGLTLLDKILALAKEMLFAYRFGVSRDLDVFNVAYAFPAILAMLLGQAVVSALVPLYMTWRERGPGELSRNLANLGSAAILFFLVLTVACAFWSEPIMAVIGYGFPEGEKALGESLVRLLVWLIFLEGGAAVLAGVLQADKSFAALYGAQLCINLAIIAALSFFGDMGVHALAMGFLIGTGVKALVMAVVLRGARFPLRPPRPPVTPCLREFFLLAWPLVIGGLVVNSNILVDQVMSTELPSGSVSALRYAYRINDLPLQLFVVAAAKAIFPFVSEQAEARDALGMRRVFWRGVLFLCMVSAGMTAFVLIFSTEIVTLLLRRGAFDDQAVASTALTLSWYAAGMVFASYAVLNGVFFTALRKNMTLMIVGVITMVCNAFFNLWFIRTIGGPEAVAMSTTVTVALTCTIFVAIIQRALGVFHEPPRLWPFLQVAGATLLAAGLAVAVRAGLTRLGLTGLWAFPAAALMFGAAFLGSLSLSRDTEIRWCLGMVLPWGRNRT</sequence>
<evidence type="ECO:0000256" key="4">
    <source>
        <dbReference type="ARBA" id="ARBA00022960"/>
    </source>
</evidence>
<evidence type="ECO:0000256" key="9">
    <source>
        <dbReference type="ARBA" id="ARBA00061532"/>
    </source>
</evidence>
<evidence type="ECO:0000256" key="2">
    <source>
        <dbReference type="ARBA" id="ARBA00022475"/>
    </source>
</evidence>
<evidence type="ECO:0000256" key="3">
    <source>
        <dbReference type="ARBA" id="ARBA00022692"/>
    </source>
</evidence>
<dbReference type="GO" id="GO:0015648">
    <property type="term" value="F:lipid-linked peptidoglycan transporter activity"/>
    <property type="evidence" value="ECO:0007669"/>
    <property type="project" value="TreeGrafter"/>
</dbReference>
<dbReference type="PRINTS" id="PR01806">
    <property type="entry name" value="VIRFACTRMVIN"/>
</dbReference>
<feature type="transmembrane region" description="Helical" evidence="10">
    <location>
        <begin position="469"/>
        <end position="489"/>
    </location>
</feature>
<dbReference type="GO" id="GO:0009252">
    <property type="term" value="P:peptidoglycan biosynthetic process"/>
    <property type="evidence" value="ECO:0007669"/>
    <property type="project" value="UniProtKB-KW"/>
</dbReference>
<dbReference type="EMBL" id="JAAGRQ010000018">
    <property type="protein sequence ID" value="NDY56356.1"/>
    <property type="molecule type" value="Genomic_DNA"/>
</dbReference>
<dbReference type="GO" id="GO:0034204">
    <property type="term" value="P:lipid translocation"/>
    <property type="evidence" value="ECO:0007669"/>
    <property type="project" value="TreeGrafter"/>
</dbReference>